<dbReference type="InterPro" id="IPR000644">
    <property type="entry name" value="CBS_dom"/>
</dbReference>
<dbReference type="eggNOG" id="COG1253">
    <property type="taxonomic scope" value="Bacteria"/>
</dbReference>
<evidence type="ECO:0000256" key="7">
    <source>
        <dbReference type="PROSITE-ProRule" id="PRU00703"/>
    </source>
</evidence>
<dbReference type="InterPro" id="IPR005170">
    <property type="entry name" value="Transptr-assoc_dom"/>
</dbReference>
<keyword evidence="11" id="KW-1185">Reference proteome</keyword>
<dbReference type="SUPFAM" id="SSF54631">
    <property type="entry name" value="CBS-domain pair"/>
    <property type="match status" value="1"/>
</dbReference>
<dbReference type="InterPro" id="IPR016169">
    <property type="entry name" value="FAD-bd_PCMH_sub2"/>
</dbReference>
<evidence type="ECO:0000256" key="2">
    <source>
        <dbReference type="ARBA" id="ARBA00022692"/>
    </source>
</evidence>
<dbReference type="GO" id="GO:0050660">
    <property type="term" value="F:flavin adenine dinucleotide binding"/>
    <property type="evidence" value="ECO:0007669"/>
    <property type="project" value="InterPro"/>
</dbReference>
<name>D3DGY5_HYDTT</name>
<dbReference type="Pfam" id="PF03471">
    <property type="entry name" value="CorC_HlyC"/>
    <property type="match status" value="1"/>
</dbReference>
<dbReference type="CDD" id="cd04590">
    <property type="entry name" value="CBS_pair_CorC_HlyC_assoc"/>
    <property type="match status" value="1"/>
</dbReference>
<dbReference type="PANTHER" id="PTHR22777">
    <property type="entry name" value="HEMOLYSIN-RELATED"/>
    <property type="match status" value="1"/>
</dbReference>
<evidence type="ECO:0000256" key="8">
    <source>
        <dbReference type="SAM" id="Phobius"/>
    </source>
</evidence>
<feature type="domain" description="CBS" evidence="9">
    <location>
        <begin position="263"/>
        <end position="320"/>
    </location>
</feature>
<dbReference type="Pfam" id="PF00571">
    <property type="entry name" value="CBS"/>
    <property type="match status" value="2"/>
</dbReference>
<evidence type="ECO:0000313" key="10">
    <source>
        <dbReference type="EMBL" id="BAI69087.1"/>
    </source>
</evidence>
<dbReference type="InterPro" id="IPR002550">
    <property type="entry name" value="CNNM"/>
</dbReference>
<dbReference type="EMBL" id="AP011112">
    <property type="protein sequence ID" value="BAI69087.1"/>
    <property type="molecule type" value="Genomic_DNA"/>
</dbReference>
<dbReference type="PANTHER" id="PTHR22777:SF17">
    <property type="entry name" value="UPF0053 PROTEIN SLL0260"/>
    <property type="match status" value="1"/>
</dbReference>
<reference evidence="10 11" key="1">
    <citation type="journal article" date="2010" name="J. Bacteriol.">
        <title>Complete genome sequence of the thermophilic, obligately chemolithoautotrophic hydrogen-oxidizing bacterium Hydrogenobacter thermophilus TK-6.</title>
        <authorList>
            <person name="Arai H."/>
            <person name="Kanbe H."/>
            <person name="Ishii M."/>
            <person name="Igarashi Y."/>
        </authorList>
    </citation>
    <scope>NUCLEOTIDE SEQUENCE [LARGE SCALE GENOMIC DNA]</scope>
    <source>
        <strain evidence="11">DSM 6534 / IAM 12695 / TK-6</strain>
    </source>
</reference>
<evidence type="ECO:0000256" key="6">
    <source>
        <dbReference type="ARBA" id="ARBA00023136"/>
    </source>
</evidence>
<dbReference type="STRING" id="608538.HTH_0625"/>
<dbReference type="SUPFAM" id="SSF56176">
    <property type="entry name" value="FAD-binding/transporter-associated domain-like"/>
    <property type="match status" value="1"/>
</dbReference>
<feature type="transmembrane region" description="Helical" evidence="8">
    <location>
        <begin position="95"/>
        <end position="112"/>
    </location>
</feature>
<dbReference type="InterPro" id="IPR046342">
    <property type="entry name" value="CBS_dom_sf"/>
</dbReference>
<dbReference type="KEGG" id="hth:HTH_0625"/>
<feature type="transmembrane region" description="Helical" evidence="8">
    <location>
        <begin position="6"/>
        <end position="28"/>
    </location>
</feature>
<dbReference type="GO" id="GO:0005886">
    <property type="term" value="C:plasma membrane"/>
    <property type="evidence" value="ECO:0007669"/>
    <property type="project" value="TreeGrafter"/>
</dbReference>
<feature type="transmembrane region" description="Helical" evidence="8">
    <location>
        <begin position="57"/>
        <end position="83"/>
    </location>
</feature>
<evidence type="ECO:0000256" key="4">
    <source>
        <dbReference type="ARBA" id="ARBA00022989"/>
    </source>
</evidence>
<keyword evidence="5 7" id="KW-0129">CBS domain</keyword>
<dbReference type="AlphaFoldDB" id="D3DGY5"/>
<gene>
    <name evidence="10" type="primary">tlyC</name>
    <name evidence="10" type="ordered locus">HTH_0625</name>
</gene>
<evidence type="ECO:0000259" key="9">
    <source>
        <dbReference type="PROSITE" id="PS51371"/>
    </source>
</evidence>
<dbReference type="KEGG" id="hte:Hydth_0623"/>
<feature type="transmembrane region" description="Helical" evidence="8">
    <location>
        <begin position="124"/>
        <end position="145"/>
    </location>
</feature>
<dbReference type="Pfam" id="PF01595">
    <property type="entry name" value="CNNM"/>
    <property type="match status" value="1"/>
</dbReference>
<protein>
    <submittedName>
        <fullName evidence="10">Hemolysin</fullName>
    </submittedName>
</protein>
<keyword evidence="6 8" id="KW-0472">Membrane</keyword>
<dbReference type="RefSeq" id="WP_012963269.1">
    <property type="nucleotide sequence ID" value="NC_013799.1"/>
</dbReference>
<dbReference type="InterPro" id="IPR036318">
    <property type="entry name" value="FAD-bd_PCMH-like_sf"/>
</dbReference>
<organism evidence="10 11">
    <name type="scientific">Hydrogenobacter thermophilus (strain DSM 6534 / IAM 12695 / TK-6)</name>
    <dbReference type="NCBI Taxonomy" id="608538"/>
    <lineage>
        <taxon>Bacteria</taxon>
        <taxon>Pseudomonadati</taxon>
        <taxon>Aquificota</taxon>
        <taxon>Aquificia</taxon>
        <taxon>Aquificales</taxon>
        <taxon>Aquificaceae</taxon>
        <taxon>Hydrogenobacter</taxon>
    </lineage>
</organism>
<keyword evidence="3" id="KW-0677">Repeat</keyword>
<dbReference type="Gene3D" id="3.10.580.10">
    <property type="entry name" value="CBS-domain"/>
    <property type="match status" value="1"/>
</dbReference>
<dbReference type="SMART" id="SM00116">
    <property type="entry name" value="CBS"/>
    <property type="match status" value="2"/>
</dbReference>
<dbReference type="Gene3D" id="3.30.465.10">
    <property type="match status" value="1"/>
</dbReference>
<comment type="subcellular location">
    <subcellularLocation>
        <location evidence="1">Membrane</location>
        <topology evidence="1">Multi-pass membrane protein</topology>
    </subcellularLocation>
</comment>
<evidence type="ECO:0000256" key="1">
    <source>
        <dbReference type="ARBA" id="ARBA00004141"/>
    </source>
</evidence>
<evidence type="ECO:0000256" key="5">
    <source>
        <dbReference type="ARBA" id="ARBA00023122"/>
    </source>
</evidence>
<feature type="domain" description="CBS" evidence="9">
    <location>
        <begin position="202"/>
        <end position="262"/>
    </location>
</feature>
<dbReference type="PROSITE" id="PS51371">
    <property type="entry name" value="CBS"/>
    <property type="match status" value="2"/>
</dbReference>
<evidence type="ECO:0000256" key="3">
    <source>
        <dbReference type="ARBA" id="ARBA00022737"/>
    </source>
</evidence>
<evidence type="ECO:0000313" key="11">
    <source>
        <dbReference type="Proteomes" id="UP000002574"/>
    </source>
</evidence>
<sequence length="421" mass="48392">MEAIGFSLGVLFFIILEGIFAGAEIALISTDRSKVLALYRKTGYGFLRDFHENPEEYITLSMLGYTISIVFASTFYTLMVITLSDYLPYIKGYEVLFSLTLVIFTLLFGEILPKSVFQKYSDKLLIPSLWYLSKIRVITFPVLVLSRKTSRYLTEFFRKRYSERISKIDIIKLLEEIELQESKIKIAVKLLTLRESTASEIVKPIYEVVMIDEFSTVGHALRRMKESGFTKLPVYKQRVDDITGYVDMFDIMDAPPSSLIREFVKPVCLFSEFTPLQDVLETFRGGSSRMGLVVDERGIILGIVTFDDVIREILGQIGDSFAQPEEPIKEIEKDKWIVDGMFDKHEFEKIAGVKFPEGPFLTLGGFIIYHLRRIPKKGEVVLCCGLRFLVLQSDRRKVKKLMVERHVQEQKAQGHTERAKT</sequence>
<keyword evidence="4 8" id="KW-1133">Transmembrane helix</keyword>
<accession>D3DGY5</accession>
<dbReference type="Proteomes" id="UP000002574">
    <property type="component" value="Chromosome"/>
</dbReference>
<dbReference type="SMART" id="SM01091">
    <property type="entry name" value="CorC_HlyC"/>
    <property type="match status" value="1"/>
</dbReference>
<proteinExistence type="predicted"/>
<dbReference type="OrthoDB" id="9798188at2"/>
<dbReference type="InterPro" id="IPR044751">
    <property type="entry name" value="Ion_transp-like_CBS"/>
</dbReference>
<keyword evidence="2 8" id="KW-0812">Transmembrane</keyword>